<protein>
    <submittedName>
        <fullName evidence="1">Uncharacterized protein</fullName>
    </submittedName>
</protein>
<organism evidence="1 2">
    <name type="scientific">Solanum commersonii</name>
    <name type="common">Commerson's wild potato</name>
    <name type="synonym">Commerson's nightshade</name>
    <dbReference type="NCBI Taxonomy" id="4109"/>
    <lineage>
        <taxon>Eukaryota</taxon>
        <taxon>Viridiplantae</taxon>
        <taxon>Streptophyta</taxon>
        <taxon>Embryophyta</taxon>
        <taxon>Tracheophyta</taxon>
        <taxon>Spermatophyta</taxon>
        <taxon>Magnoliopsida</taxon>
        <taxon>eudicotyledons</taxon>
        <taxon>Gunneridae</taxon>
        <taxon>Pentapetalae</taxon>
        <taxon>asterids</taxon>
        <taxon>lamiids</taxon>
        <taxon>Solanales</taxon>
        <taxon>Solanaceae</taxon>
        <taxon>Solanoideae</taxon>
        <taxon>Solaneae</taxon>
        <taxon>Solanum</taxon>
    </lineage>
</organism>
<name>A0A9J6B926_SOLCO</name>
<evidence type="ECO:0000313" key="1">
    <source>
        <dbReference type="EMBL" id="KAG5632951.1"/>
    </source>
</evidence>
<gene>
    <name evidence="1" type="ORF">H5410_004668</name>
</gene>
<dbReference type="OrthoDB" id="2012664at2759"/>
<keyword evidence="2" id="KW-1185">Reference proteome</keyword>
<sequence>MFEIIDARWSDQLHRPLHAAGHVLNPGLYYKAQEEGTLLQTLWNEYYACVEKMILIQQYKIY</sequence>
<proteinExistence type="predicted"/>
<dbReference type="AlphaFoldDB" id="A0A9J6B926"/>
<reference evidence="1 2" key="1">
    <citation type="submission" date="2020-09" db="EMBL/GenBank/DDBJ databases">
        <title>De no assembly of potato wild relative species, Solanum commersonii.</title>
        <authorList>
            <person name="Cho K."/>
        </authorList>
    </citation>
    <scope>NUCLEOTIDE SEQUENCE [LARGE SCALE GENOMIC DNA]</scope>
    <source>
        <strain evidence="1">LZ3.2</strain>
        <tissue evidence="1">Leaf</tissue>
    </source>
</reference>
<comment type="caution">
    <text evidence="1">The sequence shown here is derived from an EMBL/GenBank/DDBJ whole genome shotgun (WGS) entry which is preliminary data.</text>
</comment>
<evidence type="ECO:0000313" key="2">
    <source>
        <dbReference type="Proteomes" id="UP000824120"/>
    </source>
</evidence>
<dbReference type="Proteomes" id="UP000824120">
    <property type="component" value="Chromosome 1"/>
</dbReference>
<dbReference type="EMBL" id="JACXVP010000001">
    <property type="protein sequence ID" value="KAG5632951.1"/>
    <property type="molecule type" value="Genomic_DNA"/>
</dbReference>
<accession>A0A9J6B926</accession>